<gene>
    <name evidence="1" type="ORF">ALTATR162_LOCUS2656</name>
</gene>
<dbReference type="RefSeq" id="XP_043166197.1">
    <property type="nucleotide sequence ID" value="XM_043310262.1"/>
</dbReference>
<organism evidence="1 2">
    <name type="scientific">Alternaria atra</name>
    <dbReference type="NCBI Taxonomy" id="119953"/>
    <lineage>
        <taxon>Eukaryota</taxon>
        <taxon>Fungi</taxon>
        <taxon>Dikarya</taxon>
        <taxon>Ascomycota</taxon>
        <taxon>Pezizomycotina</taxon>
        <taxon>Dothideomycetes</taxon>
        <taxon>Pleosporomycetidae</taxon>
        <taxon>Pleosporales</taxon>
        <taxon>Pleosporineae</taxon>
        <taxon>Pleosporaceae</taxon>
        <taxon>Alternaria</taxon>
        <taxon>Alternaria sect. Ulocladioides</taxon>
    </lineage>
</organism>
<dbReference type="GeneID" id="67014125"/>
<name>A0A8J2MZE6_9PLEO</name>
<dbReference type="Proteomes" id="UP000676310">
    <property type="component" value="Unassembled WGS sequence"/>
</dbReference>
<dbReference type="OrthoDB" id="5272396at2759"/>
<dbReference type="EMBL" id="CAJRGZ010000015">
    <property type="protein sequence ID" value="CAG5150430.1"/>
    <property type="molecule type" value="Genomic_DNA"/>
</dbReference>
<dbReference type="AlphaFoldDB" id="A0A8J2MZE6"/>
<comment type="caution">
    <text evidence="1">The sequence shown here is derived from an EMBL/GenBank/DDBJ whole genome shotgun (WGS) entry which is preliminary data.</text>
</comment>
<keyword evidence="2" id="KW-1185">Reference proteome</keyword>
<sequence length="286" mass="33437">MDRFEGEFDVTESDEHCRLVGLDSQIPSRAALREYTFTLAYTNPQPIPNSWEWMGNDNGHSFLDPPRELRDMIYVCVCDGMRHDESGWRKKGAYAGDCIIPGRQPTMFQNCNIMRTCRQVHWEFAKVLYTRPFTAYRLTYAHLVEKLAFIHSTDLRDFHELNYFRKEFLTATDHWRDIVTAATQLVKLFPAVQVIRILHELTTPRYPDQTWYSMIGTCHATREEQVETAERFLRAVRLSDSRKIKIPLQLELLQLEGGILDEKPWGEALRNVQASELRKRGLKGKP</sequence>
<proteinExistence type="predicted"/>
<accession>A0A8J2MZE6</accession>
<evidence type="ECO:0000313" key="1">
    <source>
        <dbReference type="EMBL" id="CAG5150430.1"/>
    </source>
</evidence>
<evidence type="ECO:0000313" key="2">
    <source>
        <dbReference type="Proteomes" id="UP000676310"/>
    </source>
</evidence>
<reference evidence="1" key="1">
    <citation type="submission" date="2021-05" db="EMBL/GenBank/DDBJ databases">
        <authorList>
            <person name="Stam R."/>
        </authorList>
    </citation>
    <scope>NUCLEOTIDE SEQUENCE</scope>
    <source>
        <strain evidence="1">CS162</strain>
    </source>
</reference>
<protein>
    <submittedName>
        <fullName evidence="1">Uncharacterized protein</fullName>
    </submittedName>
</protein>